<dbReference type="KEGG" id="ddl:Desdi_1543"/>
<accession>L0F8T1</accession>
<dbReference type="HOGENOM" id="CLU_473176_0_0_9"/>
<evidence type="ECO:0000313" key="2">
    <source>
        <dbReference type="EMBL" id="AGA69036.1"/>
    </source>
</evidence>
<dbReference type="Proteomes" id="UP000010797">
    <property type="component" value="Chromosome"/>
</dbReference>
<dbReference type="PANTHER" id="PTHR22916:SF3">
    <property type="entry name" value="UDP-GLCNAC:BETAGAL BETA-1,3-N-ACETYLGLUCOSAMINYLTRANSFERASE-LIKE PROTEIN 1"/>
    <property type="match status" value="1"/>
</dbReference>
<dbReference type="eggNOG" id="COG1216">
    <property type="taxonomic scope" value="Bacteria"/>
</dbReference>
<dbReference type="AlphaFoldDB" id="L0F8T1"/>
<evidence type="ECO:0000259" key="1">
    <source>
        <dbReference type="Pfam" id="PF00535"/>
    </source>
</evidence>
<dbReference type="EMBL" id="CP003344">
    <property type="protein sequence ID" value="AGA69036.1"/>
    <property type="molecule type" value="Genomic_DNA"/>
</dbReference>
<dbReference type="InterPro" id="IPR029044">
    <property type="entry name" value="Nucleotide-diphossugar_trans"/>
</dbReference>
<sequence>MDEECIRVKVMKTQDMRNKEGLRMGGNMLPKVSVIIPVYNGSKYMREAIDSALGQTYPSIEVIVVNDGSKDGGATNQIALSYGNRIRYLVKENGGVSTALNLAIEKMNGEYFSWLSHDDVYYPQKIEVQLKYLLEQQLKDTIIYGGYELINKLSQTVSQVKPDSLYTKEQLNIPLLSVFRGLINGCTLLIPKSHFEKVGLFDENLPLTQDYDLWFKMFRQAQVHFLPGSYVRTRIHDEQQTHRKEELTLKECNGLWTSLINKITIKEMCEIDGSPYTFYQNTAEFLRKFTNYTEAQNYAEALARKAKGKISVIIPFYNRIPLLIETIRSVLAQTYTNFEIILIDDGSTDDISPIRMLKDPRIHYVYQKHQGVSIARNLGISLSSGEYIAFLDSDDLFLINKLEKQLHYMEGHGLAFSHTSYQRMSMLGIPREVVPTGRFTGKVFPRILASCGIATPTVMIKREILINRTFDESIDFGEDVCLWIDIAYTIPVGGIDEPLTLVRVGRQTSAFNIEKQRIAYRKIYEHIMKNPHYRIYEREIQNLLKDYNKINKNDENWSKFISKHIHIKAN</sequence>
<dbReference type="Pfam" id="PF00535">
    <property type="entry name" value="Glycos_transf_2"/>
    <property type="match status" value="2"/>
</dbReference>
<protein>
    <submittedName>
        <fullName evidence="2">Glycosyl transferase</fullName>
    </submittedName>
</protein>
<reference evidence="3" key="1">
    <citation type="submission" date="2012-02" db="EMBL/GenBank/DDBJ databases">
        <title>Complete sequence of Desulfitobacterium dichloroeliminans LMG P-21439.</title>
        <authorList>
            <person name="Lucas S."/>
            <person name="Han J."/>
            <person name="Lapidus A."/>
            <person name="Cheng J.-F."/>
            <person name="Goodwin L."/>
            <person name="Pitluck S."/>
            <person name="Peters L."/>
            <person name="Ovchinnikova G."/>
            <person name="Teshima H."/>
            <person name="Detter J.C."/>
            <person name="Han C."/>
            <person name="Tapia R."/>
            <person name="Land M."/>
            <person name="Hauser L."/>
            <person name="Kyrpides N."/>
            <person name="Ivanova N."/>
            <person name="Pagani I."/>
            <person name="Kruse T."/>
            <person name="de Vos W.M."/>
            <person name="Boon N."/>
            <person name="Smidt H."/>
            <person name="Woyke T."/>
        </authorList>
    </citation>
    <scope>NUCLEOTIDE SEQUENCE [LARGE SCALE GENOMIC DNA]</scope>
    <source>
        <strain evidence="3">LMG P-21439 / DCA1</strain>
    </source>
</reference>
<keyword evidence="3" id="KW-1185">Reference proteome</keyword>
<gene>
    <name evidence="2" type="ordered locus">Desdi_1543</name>
</gene>
<dbReference type="STRING" id="871963.Desdi_1543"/>
<organism evidence="2 3">
    <name type="scientific">Desulfitobacterium dichloroeliminans (strain LMG P-21439 / DCA1)</name>
    <dbReference type="NCBI Taxonomy" id="871963"/>
    <lineage>
        <taxon>Bacteria</taxon>
        <taxon>Bacillati</taxon>
        <taxon>Bacillota</taxon>
        <taxon>Clostridia</taxon>
        <taxon>Eubacteriales</taxon>
        <taxon>Desulfitobacteriaceae</taxon>
        <taxon>Desulfitobacterium</taxon>
    </lineage>
</organism>
<dbReference type="InterPro" id="IPR001173">
    <property type="entry name" value="Glyco_trans_2-like"/>
</dbReference>
<evidence type="ECO:0000313" key="3">
    <source>
        <dbReference type="Proteomes" id="UP000010797"/>
    </source>
</evidence>
<feature type="domain" description="Glycosyltransferase 2-like" evidence="1">
    <location>
        <begin position="33"/>
        <end position="136"/>
    </location>
</feature>
<dbReference type="SUPFAM" id="SSF53448">
    <property type="entry name" value="Nucleotide-diphospho-sugar transferases"/>
    <property type="match status" value="2"/>
</dbReference>
<keyword evidence="2" id="KW-0808">Transferase</keyword>
<dbReference type="GO" id="GO:0016758">
    <property type="term" value="F:hexosyltransferase activity"/>
    <property type="evidence" value="ECO:0007669"/>
    <property type="project" value="UniProtKB-ARBA"/>
</dbReference>
<name>L0F8T1_DESDL</name>
<dbReference type="CDD" id="cd00761">
    <property type="entry name" value="Glyco_tranf_GTA_type"/>
    <property type="match status" value="1"/>
</dbReference>
<dbReference type="PANTHER" id="PTHR22916">
    <property type="entry name" value="GLYCOSYLTRANSFERASE"/>
    <property type="match status" value="1"/>
</dbReference>
<feature type="domain" description="Glycosyltransferase 2-like" evidence="1">
    <location>
        <begin position="311"/>
        <end position="416"/>
    </location>
</feature>
<proteinExistence type="predicted"/>
<dbReference type="Gene3D" id="3.90.550.10">
    <property type="entry name" value="Spore Coat Polysaccharide Biosynthesis Protein SpsA, Chain A"/>
    <property type="match status" value="2"/>
</dbReference>